<organism evidence="2 3">
    <name type="scientific">Rattus norvegicus</name>
    <name type="common">Rat</name>
    <dbReference type="NCBI Taxonomy" id="10116"/>
    <lineage>
        <taxon>Eukaryota</taxon>
        <taxon>Metazoa</taxon>
        <taxon>Chordata</taxon>
        <taxon>Craniata</taxon>
        <taxon>Vertebrata</taxon>
        <taxon>Euteleostomi</taxon>
        <taxon>Mammalia</taxon>
        <taxon>Eutheria</taxon>
        <taxon>Euarchontoglires</taxon>
        <taxon>Glires</taxon>
        <taxon>Rodentia</taxon>
        <taxon>Myomorpha</taxon>
        <taxon>Muroidea</taxon>
        <taxon>Muridae</taxon>
        <taxon>Murinae</taxon>
        <taxon>Rattus</taxon>
    </lineage>
</organism>
<evidence type="ECO:0000313" key="3">
    <source>
        <dbReference type="Proteomes" id="UP000234681"/>
    </source>
</evidence>
<sequence>MRAVSGGTWRAADSATRGSPAVS</sequence>
<protein>
    <submittedName>
        <fullName evidence="2">RCG37583</fullName>
    </submittedName>
</protein>
<accession>A6K7W9</accession>
<dbReference type="Proteomes" id="UP000234681">
    <property type="component" value="Chromosome 13"/>
</dbReference>
<feature type="region of interest" description="Disordered" evidence="1">
    <location>
        <begin position="1"/>
        <end position="23"/>
    </location>
</feature>
<reference evidence="3" key="1">
    <citation type="submission" date="2005-09" db="EMBL/GenBank/DDBJ databases">
        <authorList>
            <person name="Mural R.J."/>
            <person name="Li P.W."/>
            <person name="Adams M.D."/>
            <person name="Amanatides P.G."/>
            <person name="Baden-Tillson H."/>
            <person name="Barnstead M."/>
            <person name="Chin S.H."/>
            <person name="Dew I."/>
            <person name="Evans C.A."/>
            <person name="Ferriera S."/>
            <person name="Flanigan M."/>
            <person name="Fosler C."/>
            <person name="Glodek A."/>
            <person name="Gu Z."/>
            <person name="Holt R.A."/>
            <person name="Jennings D."/>
            <person name="Kraft C.L."/>
            <person name="Lu F."/>
            <person name="Nguyen T."/>
            <person name="Nusskern D.R."/>
            <person name="Pfannkoch C.M."/>
            <person name="Sitter C."/>
            <person name="Sutton G.G."/>
            <person name="Venter J.C."/>
            <person name="Wang Z."/>
            <person name="Woodage T."/>
            <person name="Zheng X.H."/>
            <person name="Zhong F."/>
        </authorList>
    </citation>
    <scope>NUCLEOTIDE SEQUENCE [LARGE SCALE GENOMIC DNA]</scope>
    <source>
        <strain>BN</strain>
        <strain evidence="3">Sprague-Dawley</strain>
    </source>
</reference>
<dbReference type="EMBL" id="CH474028">
    <property type="protein sequence ID" value="EDL87914.1"/>
    <property type="molecule type" value="Genomic_DNA"/>
</dbReference>
<name>A6K7W9_RAT</name>
<proteinExistence type="predicted"/>
<dbReference type="AlphaFoldDB" id="A6K7W9"/>
<gene>
    <name evidence="2" type="ORF">rCG_37583</name>
</gene>
<evidence type="ECO:0000313" key="2">
    <source>
        <dbReference type="EMBL" id="EDL87914.1"/>
    </source>
</evidence>
<evidence type="ECO:0000256" key="1">
    <source>
        <dbReference type="SAM" id="MobiDB-lite"/>
    </source>
</evidence>